<feature type="transmembrane region" description="Helical" evidence="9">
    <location>
        <begin position="39"/>
        <end position="61"/>
    </location>
</feature>
<keyword evidence="5" id="KW-0598">Phosphotransferase system</keyword>
<dbReference type="PANTHER" id="PTHR37324">
    <property type="entry name" value="PTS SYSTEM GALACTITOL-SPECIFIC EIIC COMPONENT"/>
    <property type="match status" value="1"/>
</dbReference>
<evidence type="ECO:0000313" key="10">
    <source>
        <dbReference type="EMBL" id="STT01595.1"/>
    </source>
</evidence>
<dbReference type="InterPro" id="IPR013853">
    <property type="entry name" value="EIIC-GAT"/>
</dbReference>
<dbReference type="AlphaFoldDB" id="A0A377UUC0"/>
<evidence type="ECO:0000256" key="5">
    <source>
        <dbReference type="ARBA" id="ARBA00022683"/>
    </source>
</evidence>
<evidence type="ECO:0000256" key="4">
    <source>
        <dbReference type="ARBA" id="ARBA00022597"/>
    </source>
</evidence>
<gene>
    <name evidence="10" type="primary">gatC_2</name>
    <name evidence="10" type="ORF">NCTC13443_01921</name>
</gene>
<protein>
    <submittedName>
        <fullName evidence="10">PTS system protein</fullName>
    </submittedName>
</protein>
<evidence type="ECO:0000256" key="6">
    <source>
        <dbReference type="ARBA" id="ARBA00022692"/>
    </source>
</evidence>
<dbReference type="InterPro" id="IPR004703">
    <property type="entry name" value="PTS_sugar-sp_permease"/>
</dbReference>
<dbReference type="GO" id="GO:0009401">
    <property type="term" value="P:phosphoenolpyruvate-dependent sugar phosphotransferase system"/>
    <property type="evidence" value="ECO:0007669"/>
    <property type="project" value="UniProtKB-KW"/>
</dbReference>
<keyword evidence="4" id="KW-0762">Sugar transport</keyword>
<sequence length="72" mass="7778">MIGLLLTNLGPASQAMVERIGLQLTVVDTGWPTASTIGWGSPLMLPVVVGFIVINLAMLSVEINQNGEYRYF</sequence>
<dbReference type="Proteomes" id="UP000255518">
    <property type="component" value="Unassembled WGS sequence"/>
</dbReference>
<evidence type="ECO:0000256" key="3">
    <source>
        <dbReference type="ARBA" id="ARBA00022475"/>
    </source>
</evidence>
<dbReference type="GO" id="GO:0015577">
    <property type="term" value="F:galactitol transmembrane transporter activity"/>
    <property type="evidence" value="ECO:0007669"/>
    <property type="project" value="InterPro"/>
</dbReference>
<keyword evidence="7 9" id="KW-1133">Transmembrane helix</keyword>
<proteinExistence type="predicted"/>
<evidence type="ECO:0000313" key="11">
    <source>
        <dbReference type="Proteomes" id="UP000255518"/>
    </source>
</evidence>
<keyword evidence="2" id="KW-0813">Transport</keyword>
<evidence type="ECO:0000256" key="1">
    <source>
        <dbReference type="ARBA" id="ARBA00004651"/>
    </source>
</evidence>
<keyword evidence="3" id="KW-1003">Cell membrane</keyword>
<evidence type="ECO:0000256" key="9">
    <source>
        <dbReference type="SAM" id="Phobius"/>
    </source>
</evidence>
<evidence type="ECO:0000256" key="7">
    <source>
        <dbReference type="ARBA" id="ARBA00022989"/>
    </source>
</evidence>
<keyword evidence="6 9" id="KW-0812">Transmembrane</keyword>
<evidence type="ECO:0000256" key="8">
    <source>
        <dbReference type="ARBA" id="ARBA00023136"/>
    </source>
</evidence>
<dbReference type="EMBL" id="UGKT01000001">
    <property type="protein sequence ID" value="STT01595.1"/>
    <property type="molecule type" value="Genomic_DNA"/>
</dbReference>
<name>A0A377UUC0_KLEPN</name>
<comment type="subcellular location">
    <subcellularLocation>
        <location evidence="1">Cell membrane</location>
        <topology evidence="1">Multi-pass membrane protein</topology>
    </subcellularLocation>
</comment>
<reference evidence="10 11" key="1">
    <citation type="submission" date="2018-06" db="EMBL/GenBank/DDBJ databases">
        <authorList>
            <consortium name="Pathogen Informatics"/>
            <person name="Doyle S."/>
        </authorList>
    </citation>
    <scope>NUCLEOTIDE SEQUENCE [LARGE SCALE GENOMIC DNA]</scope>
    <source>
        <strain evidence="10 11">NCTC13443</strain>
    </source>
</reference>
<dbReference type="GO" id="GO:0005886">
    <property type="term" value="C:plasma membrane"/>
    <property type="evidence" value="ECO:0007669"/>
    <property type="project" value="UniProtKB-SubCell"/>
</dbReference>
<keyword evidence="8 9" id="KW-0472">Membrane</keyword>
<accession>A0A377UUC0</accession>
<dbReference type="Pfam" id="PF03611">
    <property type="entry name" value="EIIC-GAT"/>
    <property type="match status" value="1"/>
</dbReference>
<evidence type="ECO:0000256" key="2">
    <source>
        <dbReference type="ARBA" id="ARBA00022448"/>
    </source>
</evidence>
<dbReference type="PANTHER" id="PTHR37324:SF2">
    <property type="entry name" value="PTS SYSTEM GALACTITOL-SPECIFIC EIIC COMPONENT"/>
    <property type="match status" value="1"/>
</dbReference>
<organism evidence="10 11">
    <name type="scientific">Klebsiella pneumoniae</name>
    <dbReference type="NCBI Taxonomy" id="573"/>
    <lineage>
        <taxon>Bacteria</taxon>
        <taxon>Pseudomonadati</taxon>
        <taxon>Pseudomonadota</taxon>
        <taxon>Gammaproteobacteria</taxon>
        <taxon>Enterobacterales</taxon>
        <taxon>Enterobacteriaceae</taxon>
        <taxon>Klebsiella/Raoultella group</taxon>
        <taxon>Klebsiella</taxon>
        <taxon>Klebsiella pneumoniae complex</taxon>
    </lineage>
</organism>